<keyword evidence="2" id="KW-0378">Hydrolase</keyword>
<dbReference type="InterPro" id="IPR029069">
    <property type="entry name" value="HotDog_dom_sf"/>
</dbReference>
<dbReference type="GO" id="GO:0016787">
    <property type="term" value="F:hydrolase activity"/>
    <property type="evidence" value="ECO:0007669"/>
    <property type="project" value="UniProtKB-KW"/>
</dbReference>
<dbReference type="InterPro" id="IPR000073">
    <property type="entry name" value="AB_hydrolase_1"/>
</dbReference>
<dbReference type="AlphaFoldDB" id="A0A937EFF8"/>
<reference evidence="2" key="1">
    <citation type="submission" date="2021-01" db="EMBL/GenBank/DDBJ databases">
        <title>WGS of actinomycetes isolated from Thailand.</title>
        <authorList>
            <person name="Thawai C."/>
        </authorList>
    </citation>
    <scope>NUCLEOTIDE SEQUENCE</scope>
    <source>
        <strain evidence="2">RCU-197</strain>
    </source>
</reference>
<dbReference type="GO" id="GO:0016020">
    <property type="term" value="C:membrane"/>
    <property type="evidence" value="ECO:0007669"/>
    <property type="project" value="TreeGrafter"/>
</dbReference>
<dbReference type="EMBL" id="JAERRK010000002">
    <property type="protein sequence ID" value="MBL1081155.1"/>
    <property type="molecule type" value="Genomic_DNA"/>
</dbReference>
<sequence>MTGWDTVARADGLEVRRGPGQGPVLVAAHGIEDSWGIWRDLAEHLSGYRVYALQLPWHGGNSYAWRADGSPGEWLRRALELVPERPAALVGHSFGANAVLEFLARCDGDPGVGAAVLAAPFYRPAGFPVSPAIRLRSEGALRKVIRQGVTLALGPRAARIDPEIIAAMTQKASDRAVVGGLPVFHREFEASGRLDLSGIKVPTLVLAGVDDESLTPMRATALDRAMPAATVRLRGVYGHFCHVTQARELAGEADVFLRRILSAPPVTATATEPASVPVSDYAPAPESPHAPEFAAAPALAPAPECVPDPICAPASDFEEEGTVTKLLDGAPTTYVGMPRYEGANIRTWIGFKHFMYLAEEAVLEYFRERGVGARDMYHRYGLGLEIVDSSVQLPATLFVDDRVYATVVSATPKPDQGAPFTITLTVERGGEAVTVLKGKLRVALVAVKDGSGTEPVPAMLAPFVVPEVAALANAKSASLPIAPGQEVADVLVPEGSGAHLWSWRAPYYYCHFSDRLQHSAYVRTLEEVVDRFLHDRGLAIGKLLEERAWIPVVSRARVQVLSDIFMEETVHTVFTVEDVIKDTVYTARMDCYVRRGESLELAATATIMHGYAISRGEEAGTVALFDEDVKAALLGGQA</sequence>
<gene>
    <name evidence="2" type="ORF">JK359_04050</name>
</gene>
<dbReference type="InterPro" id="IPR029058">
    <property type="entry name" value="AB_hydrolase_fold"/>
</dbReference>
<accession>A0A937EFF8</accession>
<name>A0A937EFF8_9ACTN</name>
<evidence type="ECO:0000259" key="1">
    <source>
        <dbReference type="Pfam" id="PF00561"/>
    </source>
</evidence>
<dbReference type="Gene3D" id="3.40.50.1820">
    <property type="entry name" value="alpha/beta hydrolase"/>
    <property type="match status" value="1"/>
</dbReference>
<evidence type="ECO:0000313" key="2">
    <source>
        <dbReference type="EMBL" id="MBL1081155.1"/>
    </source>
</evidence>
<comment type="caution">
    <text evidence="2">The sequence shown here is derived from an EMBL/GenBank/DDBJ whole genome shotgun (WGS) entry which is preliminary data.</text>
</comment>
<proteinExistence type="predicted"/>
<feature type="domain" description="AB hydrolase-1" evidence="1">
    <location>
        <begin position="23"/>
        <end position="120"/>
    </location>
</feature>
<organism evidence="2 3">
    <name type="scientific">Streptomyces actinomycinicus</name>
    <dbReference type="NCBI Taxonomy" id="1695166"/>
    <lineage>
        <taxon>Bacteria</taxon>
        <taxon>Bacillati</taxon>
        <taxon>Actinomycetota</taxon>
        <taxon>Actinomycetes</taxon>
        <taxon>Kitasatosporales</taxon>
        <taxon>Streptomycetaceae</taxon>
        <taxon>Streptomyces</taxon>
    </lineage>
</organism>
<evidence type="ECO:0000313" key="3">
    <source>
        <dbReference type="Proteomes" id="UP000661858"/>
    </source>
</evidence>
<dbReference type="Pfam" id="PF00561">
    <property type="entry name" value="Abhydrolase_1"/>
    <property type="match status" value="1"/>
</dbReference>
<dbReference type="Proteomes" id="UP000661858">
    <property type="component" value="Unassembled WGS sequence"/>
</dbReference>
<dbReference type="Pfam" id="PF13279">
    <property type="entry name" value="4HBT_2"/>
    <property type="match status" value="1"/>
</dbReference>
<dbReference type="SUPFAM" id="SSF54637">
    <property type="entry name" value="Thioesterase/thiol ester dehydrase-isomerase"/>
    <property type="match status" value="2"/>
</dbReference>
<keyword evidence="3" id="KW-1185">Reference proteome</keyword>
<dbReference type="PANTHER" id="PTHR43798:SF33">
    <property type="entry name" value="HYDROLASE, PUTATIVE (AFU_ORTHOLOGUE AFUA_2G14860)-RELATED"/>
    <property type="match status" value="1"/>
</dbReference>
<dbReference type="SUPFAM" id="SSF53474">
    <property type="entry name" value="alpha/beta-Hydrolases"/>
    <property type="match status" value="1"/>
</dbReference>
<dbReference type="Gene3D" id="3.10.129.10">
    <property type="entry name" value="Hotdog Thioesterase"/>
    <property type="match status" value="2"/>
</dbReference>
<dbReference type="PANTHER" id="PTHR43798">
    <property type="entry name" value="MONOACYLGLYCEROL LIPASE"/>
    <property type="match status" value="1"/>
</dbReference>
<dbReference type="InterPro" id="IPR050266">
    <property type="entry name" value="AB_hydrolase_sf"/>
</dbReference>
<dbReference type="ESTHER" id="9actn-a0a937eff8">
    <property type="family name" value="Thioesterase-YsfF-HD"/>
</dbReference>
<dbReference type="RefSeq" id="WP_201831708.1">
    <property type="nucleotide sequence ID" value="NZ_JAERRK010000002.1"/>
</dbReference>
<protein>
    <submittedName>
        <fullName evidence="2">Alpha/beta fold hydrolase</fullName>
    </submittedName>
</protein>